<comment type="caution">
    <text evidence="1">The sequence shown here is derived from an EMBL/GenBank/DDBJ whole genome shotgun (WGS) entry which is preliminary data.</text>
</comment>
<gene>
    <name evidence="1" type="ORF">SCALOS_LOCUS5507</name>
</gene>
<proteinExistence type="predicted"/>
<organism evidence="1 2">
    <name type="scientific">Scutellospora calospora</name>
    <dbReference type="NCBI Taxonomy" id="85575"/>
    <lineage>
        <taxon>Eukaryota</taxon>
        <taxon>Fungi</taxon>
        <taxon>Fungi incertae sedis</taxon>
        <taxon>Mucoromycota</taxon>
        <taxon>Glomeromycotina</taxon>
        <taxon>Glomeromycetes</taxon>
        <taxon>Diversisporales</taxon>
        <taxon>Gigasporaceae</taxon>
        <taxon>Scutellospora</taxon>
    </lineage>
</organism>
<evidence type="ECO:0000313" key="2">
    <source>
        <dbReference type="Proteomes" id="UP000789860"/>
    </source>
</evidence>
<name>A0ACA9M5N2_9GLOM</name>
<dbReference type="Proteomes" id="UP000789860">
    <property type="component" value="Unassembled WGS sequence"/>
</dbReference>
<keyword evidence="2" id="KW-1185">Reference proteome</keyword>
<sequence>MEPSEKLEDMSLTDKDKFSKGLMTLLTPIIEEMDSRVVAVKSSQLELNKEIERLLAELQLFVDTTEQPTIQPSIQKLISATKRLATTNVTLKTVHDRIDKMYTQINKGKETVTS</sequence>
<dbReference type="EMBL" id="CAJVPM010009053">
    <property type="protein sequence ID" value="CAG8560965.1"/>
    <property type="molecule type" value="Genomic_DNA"/>
</dbReference>
<evidence type="ECO:0000313" key="1">
    <source>
        <dbReference type="EMBL" id="CAG8560965.1"/>
    </source>
</evidence>
<protein>
    <submittedName>
        <fullName evidence="1">11398_t:CDS:1</fullName>
    </submittedName>
</protein>
<accession>A0ACA9M5N2</accession>
<reference evidence="1" key="1">
    <citation type="submission" date="2021-06" db="EMBL/GenBank/DDBJ databases">
        <authorList>
            <person name="Kallberg Y."/>
            <person name="Tangrot J."/>
            <person name="Rosling A."/>
        </authorList>
    </citation>
    <scope>NUCLEOTIDE SEQUENCE</scope>
    <source>
        <strain evidence="1">AU212A</strain>
    </source>
</reference>